<proteinExistence type="predicted"/>
<comment type="caution">
    <text evidence="1">The sequence shown here is derived from an EMBL/GenBank/DDBJ whole genome shotgun (WGS) entry which is preliminary data.</text>
</comment>
<evidence type="ECO:0000313" key="1">
    <source>
        <dbReference type="EMBL" id="RXI39602.1"/>
    </source>
</evidence>
<dbReference type="Proteomes" id="UP000290378">
    <property type="component" value="Unassembled WGS sequence"/>
</dbReference>
<gene>
    <name evidence="1" type="ORF">CP963_09705</name>
</gene>
<evidence type="ECO:0000313" key="2">
    <source>
        <dbReference type="Proteomes" id="UP000290378"/>
    </source>
</evidence>
<reference evidence="1 2" key="1">
    <citation type="submission" date="2017-09" db="EMBL/GenBank/DDBJ databases">
        <title>Genomics of the genus Arcobacter.</title>
        <authorList>
            <person name="Perez-Cataluna A."/>
            <person name="Figueras M.J."/>
            <person name="Salas-Masso N."/>
        </authorList>
    </citation>
    <scope>NUCLEOTIDE SEQUENCE [LARGE SCALE GENOMIC DNA]</scope>
    <source>
        <strain evidence="1 2">CECT 7834</strain>
    </source>
</reference>
<dbReference type="EMBL" id="NXII01000013">
    <property type="protein sequence ID" value="RXI39602.1"/>
    <property type="molecule type" value="Genomic_DNA"/>
</dbReference>
<organism evidence="1 2">
    <name type="scientific">Arcobacter cloacae</name>
    <dbReference type="NCBI Taxonomy" id="1054034"/>
    <lineage>
        <taxon>Bacteria</taxon>
        <taxon>Pseudomonadati</taxon>
        <taxon>Campylobacterota</taxon>
        <taxon>Epsilonproteobacteria</taxon>
        <taxon>Campylobacterales</taxon>
        <taxon>Arcobacteraceae</taxon>
        <taxon>Arcobacter</taxon>
    </lineage>
</organism>
<sequence length="69" mass="7940">MKKPYLSSYEMSFKNNISIDGRTFTDSVEVTDCDISLNFDVGGKKYTNTLEDADLDNLFQIDKVYNNEQ</sequence>
<dbReference type="AlphaFoldDB" id="A0A6M8NPL4"/>
<dbReference type="RefSeq" id="WP_129013968.1">
    <property type="nucleotide sequence ID" value="NZ_CBCSEI010000014.1"/>
</dbReference>
<accession>A0A6M8NPL4</accession>
<keyword evidence="2" id="KW-1185">Reference proteome</keyword>
<name>A0A6M8NPL4_9BACT</name>
<protein>
    <submittedName>
        <fullName evidence="1">Uncharacterized protein</fullName>
    </submittedName>
</protein>